<dbReference type="EMBL" id="CP062229">
    <property type="protein sequence ID" value="UVC14745.1"/>
    <property type="molecule type" value="Genomic_DNA"/>
</dbReference>
<dbReference type="RefSeq" id="WP_258119158.1">
    <property type="nucleotide sequence ID" value="NZ_CP062229.1"/>
</dbReference>
<name>A0ABY5QU93_9HYPH</name>
<evidence type="ECO:0000256" key="1">
    <source>
        <dbReference type="SAM" id="MobiDB-lite"/>
    </source>
</evidence>
<keyword evidence="3" id="KW-1185">Reference proteome</keyword>
<accession>A0ABY5QU93</accession>
<reference evidence="2" key="1">
    <citation type="submission" date="2020-09" db="EMBL/GenBank/DDBJ databases">
        <title>Rhizobia associated with sainfoin plants.</title>
        <authorList>
            <person name="Asharfi S."/>
            <person name="Kuzmanovic N."/>
            <person name="Bunk B."/>
            <person name="Sproeer C."/>
            <person name="Becker M."/>
            <person name="Thuenen T."/>
        </authorList>
    </citation>
    <scope>NUCLEOTIDE SEQUENCE</scope>
    <source>
        <strain evidence="2">OM4</strain>
    </source>
</reference>
<proteinExistence type="predicted"/>
<protein>
    <submittedName>
        <fullName evidence="2">Uncharacterized protein</fullName>
    </submittedName>
</protein>
<feature type="compositionally biased region" description="Basic and acidic residues" evidence="1">
    <location>
        <begin position="103"/>
        <end position="120"/>
    </location>
</feature>
<gene>
    <name evidence="2" type="ORF">IHQ72_29715</name>
</gene>
<feature type="region of interest" description="Disordered" evidence="1">
    <location>
        <begin position="103"/>
        <end position="131"/>
    </location>
</feature>
<organism evidence="2 3">
    <name type="scientific">Mesorhizobium onobrychidis</name>
    <dbReference type="NCBI Taxonomy" id="2775404"/>
    <lineage>
        <taxon>Bacteria</taxon>
        <taxon>Pseudomonadati</taxon>
        <taxon>Pseudomonadota</taxon>
        <taxon>Alphaproteobacteria</taxon>
        <taxon>Hyphomicrobiales</taxon>
        <taxon>Phyllobacteriaceae</taxon>
        <taxon>Mesorhizobium</taxon>
    </lineage>
</organism>
<sequence length="365" mass="40236">MTDFYAYWREELVNPGCNARDTDRRDLAGFYRMNAAKTKPDYPVAMWMNADDTLLLLKIGRQKPIEQKTDKFWDFEGSGWFHCVAVEHAEYLKAFETGEWSDGKPARKVEKVVEPPKEPEPAPAPQEVANAPSVRVPGVPVAAGDNGGPPLGHDIAEQVKAENALLRTLTAKPVTDKDTAEKVGECVNRLRALKSRGEKEHEVAKKPWLEGGRIVDAAFNPSIKAAADGIKLGADKVTNFLKAEQARLEAIAIEEAAVKQAELNRRAKEQAELTATPIEEIEVKQVQPKQVLAKVGGAAGRSLTANQRRYYKAQITDFYALLDALKDEPGIREAVEVLAHRLANTKDATIPAGMKVVEDRHEEAA</sequence>
<evidence type="ECO:0000313" key="3">
    <source>
        <dbReference type="Proteomes" id="UP001058098"/>
    </source>
</evidence>
<evidence type="ECO:0000313" key="2">
    <source>
        <dbReference type="EMBL" id="UVC14745.1"/>
    </source>
</evidence>
<dbReference type="Proteomes" id="UP001058098">
    <property type="component" value="Chromosome"/>
</dbReference>